<dbReference type="PANTHER" id="PTHR31672:SF13">
    <property type="entry name" value="F-BOX PROTEIN CPR30-LIKE"/>
    <property type="match status" value="1"/>
</dbReference>
<dbReference type="InterPro" id="IPR001810">
    <property type="entry name" value="F-box_dom"/>
</dbReference>
<dbReference type="InterPro" id="IPR050796">
    <property type="entry name" value="SCF_F-box_component"/>
</dbReference>
<dbReference type="NCBIfam" id="TIGR01640">
    <property type="entry name" value="F_box_assoc_1"/>
    <property type="match status" value="1"/>
</dbReference>
<dbReference type="AlphaFoldDB" id="A0A7N0UPI0"/>
<dbReference type="SUPFAM" id="SSF81383">
    <property type="entry name" value="F-box domain"/>
    <property type="match status" value="1"/>
</dbReference>
<keyword evidence="4" id="KW-1185">Reference proteome</keyword>
<name>A0A7N0UPI0_KALFE</name>
<accession>A0A7N0UPI0</accession>
<sequence>MTAPSHFNGPSLGRKHPRPGHLDFPHSSLIPTLQLERQPASFEMTEEESQWPPPPPPPTPTIPHEILADILSRLPAKNLLRFRTVSKTWLSLISDPNFVKQHLRKSENCVCRYEEVGISCPNIRMVGSCDGLICLIAGQTGICKWNPAITKLRKLPNSGIHERLGSLCDIGFIYGFGYDEVNDDYNVVMMVSAVWIVHPIHEVEVYSMRNKRWKRVGDFPYMPQYEAGSSVGGAVVRGVPVLNTEWKIVALDLASGSYKDMPQPEGVQALRGYKLLGGCLCIYAHFGGTKLEVWVMKEFGVQESWTKLATAPYLVSKFIVYDVRHGTFKYPNVHELNVFSKACMYVESLVSP</sequence>
<dbReference type="Gene3D" id="1.20.1280.50">
    <property type="match status" value="1"/>
</dbReference>
<feature type="domain" description="F-box" evidence="2">
    <location>
        <begin position="56"/>
        <end position="103"/>
    </location>
</feature>
<dbReference type="InterPro" id="IPR036047">
    <property type="entry name" value="F-box-like_dom_sf"/>
</dbReference>
<dbReference type="InterPro" id="IPR013187">
    <property type="entry name" value="F-box-assoc_dom_typ3"/>
</dbReference>
<feature type="region of interest" description="Disordered" evidence="1">
    <location>
        <begin position="1"/>
        <end position="61"/>
    </location>
</feature>
<dbReference type="SMART" id="SM00256">
    <property type="entry name" value="FBOX"/>
    <property type="match status" value="1"/>
</dbReference>
<evidence type="ECO:0000313" key="3">
    <source>
        <dbReference type="EnsemblPlants" id="Kaladp0076s0224.1.v1.1"/>
    </source>
</evidence>
<dbReference type="PANTHER" id="PTHR31672">
    <property type="entry name" value="BNACNNG10540D PROTEIN"/>
    <property type="match status" value="1"/>
</dbReference>
<dbReference type="Gramene" id="Kaladp0076s0224.1.v1.1">
    <property type="protein sequence ID" value="Kaladp0076s0224.1.v1.1"/>
    <property type="gene ID" value="Kaladp0076s0224.v1.1"/>
</dbReference>
<dbReference type="Pfam" id="PF00646">
    <property type="entry name" value="F-box"/>
    <property type="match status" value="1"/>
</dbReference>
<proteinExistence type="predicted"/>
<evidence type="ECO:0000313" key="4">
    <source>
        <dbReference type="Proteomes" id="UP000594263"/>
    </source>
</evidence>
<evidence type="ECO:0000256" key="1">
    <source>
        <dbReference type="SAM" id="MobiDB-lite"/>
    </source>
</evidence>
<feature type="compositionally biased region" description="Pro residues" evidence="1">
    <location>
        <begin position="51"/>
        <end position="61"/>
    </location>
</feature>
<dbReference type="InterPro" id="IPR017451">
    <property type="entry name" value="F-box-assoc_interact_dom"/>
</dbReference>
<evidence type="ECO:0000259" key="2">
    <source>
        <dbReference type="PROSITE" id="PS50181"/>
    </source>
</evidence>
<protein>
    <recommendedName>
        <fullName evidence="2">F-box domain-containing protein</fullName>
    </recommendedName>
</protein>
<dbReference type="OMA" id="ANIRFCI"/>
<dbReference type="PROSITE" id="PS50181">
    <property type="entry name" value="FBOX"/>
    <property type="match status" value="1"/>
</dbReference>
<dbReference type="Proteomes" id="UP000594263">
    <property type="component" value="Unplaced"/>
</dbReference>
<organism evidence="3 4">
    <name type="scientific">Kalanchoe fedtschenkoi</name>
    <name type="common">Lavender scallops</name>
    <name type="synonym">South American air plant</name>
    <dbReference type="NCBI Taxonomy" id="63787"/>
    <lineage>
        <taxon>Eukaryota</taxon>
        <taxon>Viridiplantae</taxon>
        <taxon>Streptophyta</taxon>
        <taxon>Embryophyta</taxon>
        <taxon>Tracheophyta</taxon>
        <taxon>Spermatophyta</taxon>
        <taxon>Magnoliopsida</taxon>
        <taxon>eudicotyledons</taxon>
        <taxon>Gunneridae</taxon>
        <taxon>Pentapetalae</taxon>
        <taxon>Saxifragales</taxon>
        <taxon>Crassulaceae</taxon>
        <taxon>Kalanchoe</taxon>
    </lineage>
</organism>
<reference evidence="3" key="1">
    <citation type="submission" date="2021-01" db="UniProtKB">
        <authorList>
            <consortium name="EnsemblPlants"/>
        </authorList>
    </citation>
    <scope>IDENTIFICATION</scope>
</reference>
<dbReference type="CDD" id="cd22157">
    <property type="entry name" value="F-box_AtFBW1-like"/>
    <property type="match status" value="1"/>
</dbReference>
<dbReference type="EnsemblPlants" id="Kaladp0076s0224.1.v1.1">
    <property type="protein sequence ID" value="Kaladp0076s0224.1.v1.1"/>
    <property type="gene ID" value="Kaladp0076s0224.v1.1"/>
</dbReference>
<dbReference type="Pfam" id="PF08268">
    <property type="entry name" value="FBA_3"/>
    <property type="match status" value="1"/>
</dbReference>